<dbReference type="SMART" id="SM00181">
    <property type="entry name" value="EGF"/>
    <property type="match status" value="2"/>
</dbReference>
<evidence type="ECO:0000259" key="2">
    <source>
        <dbReference type="PROSITE" id="PS50026"/>
    </source>
</evidence>
<feature type="domain" description="EGF-like" evidence="2">
    <location>
        <begin position="398"/>
        <end position="436"/>
    </location>
</feature>
<reference evidence="5" key="1">
    <citation type="submission" date="2016-06" db="UniProtKB">
        <authorList>
            <consortium name="WormBaseParasite"/>
        </authorList>
    </citation>
    <scope>IDENTIFICATION</scope>
</reference>
<dbReference type="PROSITE" id="PS00022">
    <property type="entry name" value="EGF_1"/>
    <property type="match status" value="2"/>
</dbReference>
<feature type="disulfide bond" evidence="1">
    <location>
        <begin position="426"/>
        <end position="435"/>
    </location>
</feature>
<dbReference type="PROSITE" id="PS50026">
    <property type="entry name" value="EGF_3"/>
    <property type="match status" value="2"/>
</dbReference>
<reference evidence="3 4" key="2">
    <citation type="submission" date="2018-11" db="EMBL/GenBank/DDBJ databases">
        <authorList>
            <consortium name="Pathogen Informatics"/>
        </authorList>
    </citation>
    <scope>NUCLEOTIDE SEQUENCE [LARGE SCALE GENOMIC DNA]</scope>
    <source>
        <strain evidence="3 4">NST_G2</strain>
    </source>
</reference>
<dbReference type="InterPro" id="IPR000742">
    <property type="entry name" value="EGF"/>
</dbReference>
<protein>
    <submittedName>
        <fullName evidence="5">EGF-like domain-containing protein</fullName>
    </submittedName>
</protein>
<organism evidence="5">
    <name type="scientific">Schistocephalus solidus</name>
    <name type="common">Tapeworm</name>
    <dbReference type="NCBI Taxonomy" id="70667"/>
    <lineage>
        <taxon>Eukaryota</taxon>
        <taxon>Metazoa</taxon>
        <taxon>Spiralia</taxon>
        <taxon>Lophotrochozoa</taxon>
        <taxon>Platyhelminthes</taxon>
        <taxon>Cestoda</taxon>
        <taxon>Eucestoda</taxon>
        <taxon>Diphyllobothriidea</taxon>
        <taxon>Diphyllobothriidae</taxon>
        <taxon>Schistocephalus</taxon>
    </lineage>
</organism>
<dbReference type="PANTHER" id="PTHR24044:SF420">
    <property type="entry name" value="DELTA AND NOTCH-LIKE EPIDERMAL GROWTH FACTOR-RELATED RECEPTOR ISOFORM X1"/>
    <property type="match status" value="1"/>
</dbReference>
<dbReference type="SUPFAM" id="SSF57196">
    <property type="entry name" value="EGF/Laminin"/>
    <property type="match status" value="1"/>
</dbReference>
<dbReference type="Proteomes" id="UP000275846">
    <property type="component" value="Unassembled WGS sequence"/>
</dbReference>
<feature type="disulfide bond" evidence="1">
    <location>
        <begin position="285"/>
        <end position="294"/>
    </location>
</feature>
<proteinExistence type="predicted"/>
<dbReference type="AlphaFoldDB" id="A0A183T0C6"/>
<keyword evidence="4" id="KW-1185">Reference proteome</keyword>
<dbReference type="InterPro" id="IPR050906">
    <property type="entry name" value="Notch_signaling"/>
</dbReference>
<evidence type="ECO:0000313" key="4">
    <source>
        <dbReference type="Proteomes" id="UP000275846"/>
    </source>
</evidence>
<evidence type="ECO:0000256" key="1">
    <source>
        <dbReference type="PROSITE-ProRule" id="PRU00076"/>
    </source>
</evidence>
<feature type="disulfide bond" evidence="1">
    <location>
        <begin position="402"/>
        <end position="412"/>
    </location>
</feature>
<dbReference type="PROSITE" id="PS01186">
    <property type="entry name" value="EGF_2"/>
    <property type="match status" value="1"/>
</dbReference>
<feature type="disulfide bond" evidence="1">
    <location>
        <begin position="407"/>
        <end position="424"/>
    </location>
</feature>
<keyword evidence="1" id="KW-0245">EGF-like domain</keyword>
<keyword evidence="1" id="KW-1015">Disulfide bond</keyword>
<dbReference type="EMBL" id="UYSU01035543">
    <property type="protein sequence ID" value="VDL96309.1"/>
    <property type="molecule type" value="Genomic_DNA"/>
</dbReference>
<accession>A0A183T0C6</accession>
<feature type="domain" description="EGF-like" evidence="2">
    <location>
        <begin position="252"/>
        <end position="295"/>
    </location>
</feature>
<dbReference type="Gene3D" id="2.10.25.10">
    <property type="entry name" value="Laminin"/>
    <property type="match status" value="1"/>
</dbReference>
<gene>
    <name evidence="3" type="ORF">SSLN_LOCUS9924</name>
</gene>
<dbReference type="WBParaSite" id="SSLN_0001029001-mRNA-1">
    <property type="protein sequence ID" value="SSLN_0001029001-mRNA-1"/>
    <property type="gene ID" value="SSLN_0001029001"/>
</dbReference>
<name>A0A183T0C6_SCHSO</name>
<dbReference type="GO" id="GO:0005112">
    <property type="term" value="F:Notch binding"/>
    <property type="evidence" value="ECO:0007669"/>
    <property type="project" value="TreeGrafter"/>
</dbReference>
<evidence type="ECO:0000313" key="3">
    <source>
        <dbReference type="EMBL" id="VDL96309.1"/>
    </source>
</evidence>
<evidence type="ECO:0000313" key="5">
    <source>
        <dbReference type="WBParaSite" id="SSLN_0001029001-mRNA-1"/>
    </source>
</evidence>
<sequence>MKESQMVAAGGMSKLFRACIEEEMGGGGLGPTRHLFLRMRRFIMKFLRPRHNAVWRYLSFISSSGSLYDVFLDNAWRLLWYALNNIDVNYNFSPHNPYAHDDRDYTFVSIDTDYAGYCWYPSDISSSKINIYDTLMYFNLILCNHDTFGRTYLCPDQCLGVWDKAKKVKKPGNPCESVNDTSTPRCFPLTVWPSFMKYFWDQFEDREASFKNTGKGGDFDWFLFDTSYTCDCKEGYGWNADELKCDKHMAHYEDKCDPITLRPCARPGAKACKTDRFNGNVECTCNSRYTGSFCETLRDPCLERSINFTRMTDKGPISVLANGNDMCMINMSGLATVTEGGEAAQGVFDDTDDSNPMIFARPRHSTCVGKLGTQNYFCRCQPPFAEDLTIEYPNCLLQKSPCDAKLCLHGTCVTTANSKGKAVCMCYPGYDGPHCESSVCLS</sequence>
<dbReference type="PANTHER" id="PTHR24044">
    <property type="entry name" value="NOTCH LIGAND FAMILY MEMBER"/>
    <property type="match status" value="1"/>
</dbReference>
<dbReference type="OrthoDB" id="6515930at2759"/>
<comment type="caution">
    <text evidence="1">Lacks conserved residue(s) required for the propagation of feature annotation.</text>
</comment>